<dbReference type="FunFam" id="1.10.630.10:FF:000036">
    <property type="entry name" value="CYtochrome P450 family"/>
    <property type="match status" value="1"/>
</dbReference>
<dbReference type="Pfam" id="PF00067">
    <property type="entry name" value="p450"/>
    <property type="match status" value="1"/>
</dbReference>
<keyword evidence="4 8" id="KW-0560">Oxidoreductase</keyword>
<comment type="caution">
    <text evidence="9">The sequence shown here is derived from an EMBL/GenBank/DDBJ whole genome shotgun (WGS) entry which is preliminary data.</text>
</comment>
<dbReference type="PROSITE" id="PS00086">
    <property type="entry name" value="CYTOCHROME_P450"/>
    <property type="match status" value="1"/>
</dbReference>
<evidence type="ECO:0000256" key="7">
    <source>
        <dbReference type="PIRSR" id="PIRSR602401-1"/>
    </source>
</evidence>
<protein>
    <submittedName>
        <fullName evidence="9">Cytochrome P450 2J3</fullName>
    </submittedName>
</protein>
<comment type="cofactor">
    <cofactor evidence="1 7">
        <name>heme</name>
        <dbReference type="ChEBI" id="CHEBI:30413"/>
    </cofactor>
</comment>
<keyword evidence="7 8" id="KW-0349">Heme</keyword>
<accession>A0AAD8EVT6</accession>
<dbReference type="GO" id="GO:0008395">
    <property type="term" value="F:steroid hydroxylase activity"/>
    <property type="evidence" value="ECO:0007669"/>
    <property type="project" value="TreeGrafter"/>
</dbReference>
<evidence type="ECO:0000256" key="8">
    <source>
        <dbReference type="RuleBase" id="RU000461"/>
    </source>
</evidence>
<name>A0AAD8EVT6_BIOPF</name>
<dbReference type="GO" id="GO:0005506">
    <property type="term" value="F:iron ion binding"/>
    <property type="evidence" value="ECO:0007669"/>
    <property type="project" value="InterPro"/>
</dbReference>
<evidence type="ECO:0000256" key="1">
    <source>
        <dbReference type="ARBA" id="ARBA00001971"/>
    </source>
</evidence>
<evidence type="ECO:0000256" key="3">
    <source>
        <dbReference type="ARBA" id="ARBA00022723"/>
    </source>
</evidence>
<dbReference type="Gene3D" id="1.10.630.10">
    <property type="entry name" value="Cytochrome P450"/>
    <property type="match status" value="1"/>
</dbReference>
<dbReference type="GO" id="GO:0006805">
    <property type="term" value="P:xenobiotic metabolic process"/>
    <property type="evidence" value="ECO:0007669"/>
    <property type="project" value="TreeGrafter"/>
</dbReference>
<keyword evidence="3 7" id="KW-0479">Metal-binding</keyword>
<dbReference type="PANTHER" id="PTHR24300:SF403">
    <property type="entry name" value="CYTOCHROME P450 306A1"/>
    <property type="match status" value="1"/>
</dbReference>
<dbReference type="GO" id="GO:0020037">
    <property type="term" value="F:heme binding"/>
    <property type="evidence" value="ECO:0007669"/>
    <property type="project" value="InterPro"/>
</dbReference>
<proteinExistence type="inferred from homology"/>
<evidence type="ECO:0000256" key="4">
    <source>
        <dbReference type="ARBA" id="ARBA00023002"/>
    </source>
</evidence>
<gene>
    <name evidence="9" type="ORF">Bpfe_029920</name>
</gene>
<dbReference type="InterPro" id="IPR050182">
    <property type="entry name" value="Cytochrome_P450_fam2"/>
</dbReference>
<dbReference type="PRINTS" id="PR00385">
    <property type="entry name" value="P450"/>
</dbReference>
<dbReference type="GO" id="GO:0005737">
    <property type="term" value="C:cytoplasm"/>
    <property type="evidence" value="ECO:0007669"/>
    <property type="project" value="TreeGrafter"/>
</dbReference>
<dbReference type="SUPFAM" id="SSF48264">
    <property type="entry name" value="Cytochrome P450"/>
    <property type="match status" value="1"/>
</dbReference>
<dbReference type="InterPro" id="IPR036396">
    <property type="entry name" value="Cyt_P450_sf"/>
</dbReference>
<dbReference type="EMBL" id="JASAOG010000313">
    <property type="protein sequence ID" value="KAK0040654.1"/>
    <property type="molecule type" value="Genomic_DNA"/>
</dbReference>
<dbReference type="PANTHER" id="PTHR24300">
    <property type="entry name" value="CYTOCHROME P450 508A4-RELATED"/>
    <property type="match status" value="1"/>
</dbReference>
<reference evidence="9" key="1">
    <citation type="journal article" date="2023" name="PLoS Negl. Trop. Dis.">
        <title>A genome sequence for Biomphalaria pfeifferi, the major vector snail for the human-infecting parasite Schistosoma mansoni.</title>
        <authorList>
            <person name="Bu L."/>
            <person name="Lu L."/>
            <person name="Laidemitt M.R."/>
            <person name="Zhang S.M."/>
            <person name="Mutuku M."/>
            <person name="Mkoji G."/>
            <person name="Steinauer M."/>
            <person name="Loker E.S."/>
        </authorList>
    </citation>
    <scope>NUCLEOTIDE SEQUENCE</scope>
    <source>
        <strain evidence="9">KasaAsao</strain>
    </source>
</reference>
<sequence length="498" mass="56867">ISMDLITVLLASVVVLFLYFWFLRADGNYPPQPSRPLPVVGHLFSLEDDLRPQYKKWHKHLGEIFSLNMAGTIMVVINGYDLIKEILVKRADEFSDRAPFFVDKATGMPCKGIVFANGKTWKEQRATVLSILRNLGMGKDTLAQIIQNEVGHFMQLLAQLEGRPTKMRINMNMGIANIICSFLLGRRFEYDDPTFQKLMQLLRYIVGNTSKGEIVSVFPILSLLPGDHFHSKRLAASSKAVIEIIVEKFIREIQDDKSEDVSQSNFVTLYLEEMGRKRKTGEETTMDEENLAKSIFDFLVAGTETTSTSLLWCLLYALNYPEVQEKIFKEIENEIGLERAPTSQDKTKLVYLNAFLAEVSRLASVAAHAFTHYCPQETTIKGYKIPKDSILIPNLDSVMYDKKIWGNDVMSFKPERFINQEGKLQIPEQLIPFGIGRRICLGEGMAQTIRFLIMSSMFQRFQLLPRDAEAPPSLRYVFGADVSPQSFEIRFVDRREEI</sequence>
<comment type="similarity">
    <text evidence="2 8">Belongs to the cytochrome P450 family.</text>
</comment>
<dbReference type="InterPro" id="IPR017972">
    <property type="entry name" value="Cyt_P450_CS"/>
</dbReference>
<dbReference type="InterPro" id="IPR001128">
    <property type="entry name" value="Cyt_P450"/>
</dbReference>
<feature type="binding site" description="axial binding residue" evidence="7">
    <location>
        <position position="440"/>
    </location>
    <ligand>
        <name>heme</name>
        <dbReference type="ChEBI" id="CHEBI:30413"/>
    </ligand>
    <ligandPart>
        <name>Fe</name>
        <dbReference type="ChEBI" id="CHEBI:18248"/>
    </ligandPart>
</feature>
<reference evidence="9" key="2">
    <citation type="submission" date="2023-04" db="EMBL/GenBank/DDBJ databases">
        <authorList>
            <person name="Bu L."/>
            <person name="Lu L."/>
            <person name="Laidemitt M.R."/>
            <person name="Zhang S.M."/>
            <person name="Mutuku M."/>
            <person name="Mkoji G."/>
            <person name="Steinauer M."/>
            <person name="Loker E.S."/>
        </authorList>
    </citation>
    <scope>NUCLEOTIDE SEQUENCE</scope>
    <source>
        <strain evidence="9">KasaAsao</strain>
        <tissue evidence="9">Whole Snail</tissue>
    </source>
</reference>
<evidence type="ECO:0000313" key="10">
    <source>
        <dbReference type="Proteomes" id="UP001233172"/>
    </source>
</evidence>
<organism evidence="9 10">
    <name type="scientific">Biomphalaria pfeifferi</name>
    <name type="common">Bloodfluke planorb</name>
    <name type="synonym">Freshwater snail</name>
    <dbReference type="NCBI Taxonomy" id="112525"/>
    <lineage>
        <taxon>Eukaryota</taxon>
        <taxon>Metazoa</taxon>
        <taxon>Spiralia</taxon>
        <taxon>Lophotrochozoa</taxon>
        <taxon>Mollusca</taxon>
        <taxon>Gastropoda</taxon>
        <taxon>Heterobranchia</taxon>
        <taxon>Euthyneura</taxon>
        <taxon>Panpulmonata</taxon>
        <taxon>Hygrophila</taxon>
        <taxon>Lymnaeoidea</taxon>
        <taxon>Planorbidae</taxon>
        <taxon>Biomphalaria</taxon>
    </lineage>
</organism>
<dbReference type="PRINTS" id="PR00463">
    <property type="entry name" value="EP450I"/>
</dbReference>
<evidence type="ECO:0000313" key="9">
    <source>
        <dbReference type="EMBL" id="KAK0040654.1"/>
    </source>
</evidence>
<evidence type="ECO:0000256" key="6">
    <source>
        <dbReference type="ARBA" id="ARBA00023033"/>
    </source>
</evidence>
<feature type="non-terminal residue" evidence="9">
    <location>
        <position position="1"/>
    </location>
</feature>
<keyword evidence="10" id="KW-1185">Reference proteome</keyword>
<keyword evidence="6 8" id="KW-0503">Monooxygenase</keyword>
<evidence type="ECO:0000256" key="2">
    <source>
        <dbReference type="ARBA" id="ARBA00010617"/>
    </source>
</evidence>
<evidence type="ECO:0000256" key="5">
    <source>
        <dbReference type="ARBA" id="ARBA00023004"/>
    </source>
</evidence>
<dbReference type="GO" id="GO:0016712">
    <property type="term" value="F:oxidoreductase activity, acting on paired donors, with incorporation or reduction of molecular oxygen, reduced flavin or flavoprotein as one donor, and incorporation of one atom of oxygen"/>
    <property type="evidence" value="ECO:0007669"/>
    <property type="project" value="TreeGrafter"/>
</dbReference>
<dbReference type="InterPro" id="IPR002401">
    <property type="entry name" value="Cyt_P450_E_grp-I"/>
</dbReference>
<keyword evidence="5 7" id="KW-0408">Iron</keyword>
<dbReference type="GO" id="GO:0006082">
    <property type="term" value="P:organic acid metabolic process"/>
    <property type="evidence" value="ECO:0007669"/>
    <property type="project" value="TreeGrafter"/>
</dbReference>
<dbReference type="AlphaFoldDB" id="A0AAD8EVT6"/>
<dbReference type="Proteomes" id="UP001233172">
    <property type="component" value="Unassembled WGS sequence"/>
</dbReference>